<organism evidence="1 2">
    <name type="scientific">Tachysurus vachellii</name>
    <name type="common">Darkbarbel catfish</name>
    <name type="synonym">Pelteobagrus vachellii</name>
    <dbReference type="NCBI Taxonomy" id="175792"/>
    <lineage>
        <taxon>Eukaryota</taxon>
        <taxon>Metazoa</taxon>
        <taxon>Chordata</taxon>
        <taxon>Craniata</taxon>
        <taxon>Vertebrata</taxon>
        <taxon>Euteleostomi</taxon>
        <taxon>Actinopterygii</taxon>
        <taxon>Neopterygii</taxon>
        <taxon>Teleostei</taxon>
        <taxon>Ostariophysi</taxon>
        <taxon>Siluriformes</taxon>
        <taxon>Bagridae</taxon>
        <taxon>Tachysurus</taxon>
    </lineage>
</organism>
<gene>
    <name evidence="1" type="ORF">Q7C36_010286</name>
</gene>
<keyword evidence="2" id="KW-1185">Reference proteome</keyword>
<comment type="caution">
    <text evidence="1">The sequence shown here is derived from an EMBL/GenBank/DDBJ whole genome shotgun (WGS) entry which is preliminary data.</text>
</comment>
<dbReference type="AlphaFoldDB" id="A0AA88SPU9"/>
<protein>
    <submittedName>
        <fullName evidence="1">Uncharacterized protein</fullName>
    </submittedName>
</protein>
<proteinExistence type="predicted"/>
<evidence type="ECO:0000313" key="1">
    <source>
        <dbReference type="EMBL" id="KAK2845432.1"/>
    </source>
</evidence>
<name>A0AA88SPU9_TACVA</name>
<evidence type="ECO:0000313" key="2">
    <source>
        <dbReference type="Proteomes" id="UP001187315"/>
    </source>
</evidence>
<dbReference type="EMBL" id="JAVHJS010000010">
    <property type="protein sequence ID" value="KAK2845432.1"/>
    <property type="molecule type" value="Genomic_DNA"/>
</dbReference>
<reference evidence="1" key="1">
    <citation type="submission" date="2023-08" db="EMBL/GenBank/DDBJ databases">
        <title>Pelteobagrus vachellii genome.</title>
        <authorList>
            <person name="Liu H."/>
        </authorList>
    </citation>
    <scope>NUCLEOTIDE SEQUENCE</scope>
    <source>
        <strain evidence="1">PRFRI_2022a</strain>
        <tissue evidence="1">Muscle</tissue>
    </source>
</reference>
<dbReference type="Proteomes" id="UP001187315">
    <property type="component" value="Unassembled WGS sequence"/>
</dbReference>
<sequence length="196" mass="22128">MKADIVPGRLLTINGKYADFEPKTEDEGDGKIVMKYSQSTKSNLSVYMKSKGKETYLGFCFAQKEKSYVLGVEGEKFCFKIQAKQQSENFSDKFLFKLDAEKGSYGSLKSMGECSRYLSVHDKEVTLSSTPVNLFKVSLEPENIQSRMLSMPNSGVKFWHTRHTRMQCRGLYKCTTAAKNQSQAPWSVAKALIRPA</sequence>
<accession>A0AA88SPU9</accession>